<evidence type="ECO:0000259" key="4">
    <source>
        <dbReference type="PROSITE" id="PS50042"/>
    </source>
</evidence>
<dbReference type="CDD" id="cd00038">
    <property type="entry name" value="CAP_ED"/>
    <property type="match status" value="1"/>
</dbReference>
<evidence type="ECO:0000256" key="2">
    <source>
        <dbReference type="ARBA" id="ARBA00023125"/>
    </source>
</evidence>
<dbReference type="InterPro" id="IPR018490">
    <property type="entry name" value="cNMP-bd_dom_sf"/>
</dbReference>
<dbReference type="SUPFAM" id="SSF51206">
    <property type="entry name" value="cAMP-binding domain-like"/>
    <property type="match status" value="1"/>
</dbReference>
<dbReference type="Gene3D" id="2.60.120.10">
    <property type="entry name" value="Jelly Rolls"/>
    <property type="match status" value="1"/>
</dbReference>
<dbReference type="InterPro" id="IPR036388">
    <property type="entry name" value="WH-like_DNA-bd_sf"/>
</dbReference>
<dbReference type="PROSITE" id="PS50042">
    <property type="entry name" value="CNMP_BINDING_3"/>
    <property type="match status" value="1"/>
</dbReference>
<dbReference type="Gene3D" id="1.10.10.10">
    <property type="entry name" value="Winged helix-like DNA-binding domain superfamily/Winged helix DNA-binding domain"/>
    <property type="match status" value="1"/>
</dbReference>
<dbReference type="PRINTS" id="PR00034">
    <property type="entry name" value="HTHCRP"/>
</dbReference>
<dbReference type="CDD" id="cd00092">
    <property type="entry name" value="HTH_CRP"/>
    <property type="match status" value="1"/>
</dbReference>
<keyword evidence="2" id="KW-0238">DNA-binding</keyword>
<dbReference type="InterPro" id="IPR012318">
    <property type="entry name" value="HTH_CRP"/>
</dbReference>
<keyword evidence="3" id="KW-0804">Transcription</keyword>
<dbReference type="GO" id="GO:0003700">
    <property type="term" value="F:DNA-binding transcription factor activity"/>
    <property type="evidence" value="ECO:0007669"/>
    <property type="project" value="TreeGrafter"/>
</dbReference>
<evidence type="ECO:0000313" key="7">
    <source>
        <dbReference type="Proteomes" id="UP000518288"/>
    </source>
</evidence>
<dbReference type="RefSeq" id="WP_179635860.1">
    <property type="nucleotide sequence ID" value="NZ_JACCFH010000001.1"/>
</dbReference>
<evidence type="ECO:0000256" key="1">
    <source>
        <dbReference type="ARBA" id="ARBA00023015"/>
    </source>
</evidence>
<evidence type="ECO:0000256" key="3">
    <source>
        <dbReference type="ARBA" id="ARBA00023163"/>
    </source>
</evidence>
<dbReference type="InterPro" id="IPR050397">
    <property type="entry name" value="Env_Response_Regulators"/>
</dbReference>
<dbReference type="AlphaFoldDB" id="A0A7Y9U8W0"/>
<dbReference type="Proteomes" id="UP000518288">
    <property type="component" value="Unassembled WGS sequence"/>
</dbReference>
<dbReference type="InterPro" id="IPR036390">
    <property type="entry name" value="WH_DNA-bd_sf"/>
</dbReference>
<dbReference type="SMART" id="SM00419">
    <property type="entry name" value="HTH_CRP"/>
    <property type="match status" value="1"/>
</dbReference>
<organism evidence="6 7">
    <name type="scientific">Sphaerotilus montanus</name>
    <dbReference type="NCBI Taxonomy" id="522889"/>
    <lineage>
        <taxon>Bacteria</taxon>
        <taxon>Pseudomonadati</taxon>
        <taxon>Pseudomonadota</taxon>
        <taxon>Betaproteobacteria</taxon>
        <taxon>Burkholderiales</taxon>
        <taxon>Sphaerotilaceae</taxon>
        <taxon>Sphaerotilus</taxon>
    </lineage>
</organism>
<evidence type="ECO:0000259" key="5">
    <source>
        <dbReference type="PROSITE" id="PS51063"/>
    </source>
</evidence>
<dbReference type="GO" id="GO:0003677">
    <property type="term" value="F:DNA binding"/>
    <property type="evidence" value="ECO:0007669"/>
    <property type="project" value="UniProtKB-KW"/>
</dbReference>
<reference evidence="6 7" key="1">
    <citation type="submission" date="2020-07" db="EMBL/GenBank/DDBJ databases">
        <title>Genomic Encyclopedia of Archaeal and Bacterial Type Strains, Phase II (KMG-II): from individual species to whole genera.</title>
        <authorList>
            <person name="Goeker M."/>
        </authorList>
    </citation>
    <scope>NUCLEOTIDE SEQUENCE [LARGE SCALE GENOMIC DNA]</scope>
    <source>
        <strain evidence="6 7">DSM 21226</strain>
    </source>
</reference>
<sequence length="284" mass="30919">MTCPTASPTSATGFPSRTGTRCTASDVLRWFGRPDQVSSATDLIEFQMRQVHAGRSLVVEGQPFEKLHLVSSGSFKCVQTDVDGYEQVLAFAIHGDIIGLDGLGQAQHRSGAVALEDACVVTLPIRDLLALGREIPALEYLLHHAAGAEVSRCGDTQYLMAAPSSEVRVARFLLQFARRQSALGHSGRRLRMCMTRRDIASHLGVAHETVSRVLTALDHDGYISVSNRDIELVDLSALYELQRVTRGRQSRERRADTARQAAARALVKAADSAAGRLIECPDAR</sequence>
<comment type="caution">
    <text evidence="6">The sequence shown here is derived from an EMBL/GenBank/DDBJ whole genome shotgun (WGS) entry which is preliminary data.</text>
</comment>
<dbReference type="PROSITE" id="PS51063">
    <property type="entry name" value="HTH_CRP_2"/>
    <property type="match status" value="1"/>
</dbReference>
<dbReference type="PANTHER" id="PTHR24567:SF75">
    <property type="entry name" value="FUMARATE AND NITRATE REDUCTION REGULATORY PROTEIN"/>
    <property type="match status" value="1"/>
</dbReference>
<keyword evidence="7" id="KW-1185">Reference proteome</keyword>
<name>A0A7Y9U8W0_9BURK</name>
<protein>
    <submittedName>
        <fullName evidence="6">CRP/FNR family transcriptional regulator</fullName>
    </submittedName>
</protein>
<dbReference type="EMBL" id="JACCFH010000001">
    <property type="protein sequence ID" value="NYG35322.1"/>
    <property type="molecule type" value="Genomic_DNA"/>
</dbReference>
<keyword evidence="1" id="KW-0805">Transcription regulation</keyword>
<dbReference type="InterPro" id="IPR014710">
    <property type="entry name" value="RmlC-like_jellyroll"/>
</dbReference>
<feature type="domain" description="Cyclic nucleotide-binding" evidence="4">
    <location>
        <begin position="34"/>
        <end position="113"/>
    </location>
</feature>
<accession>A0A7Y9U8W0</accession>
<dbReference type="InterPro" id="IPR000595">
    <property type="entry name" value="cNMP-bd_dom"/>
</dbReference>
<dbReference type="PANTHER" id="PTHR24567">
    <property type="entry name" value="CRP FAMILY TRANSCRIPTIONAL REGULATORY PROTEIN"/>
    <property type="match status" value="1"/>
</dbReference>
<evidence type="ECO:0000313" key="6">
    <source>
        <dbReference type="EMBL" id="NYG35322.1"/>
    </source>
</evidence>
<dbReference type="Pfam" id="PF00027">
    <property type="entry name" value="cNMP_binding"/>
    <property type="match status" value="1"/>
</dbReference>
<gene>
    <name evidence="6" type="ORF">BDD16_004308</name>
</gene>
<dbReference type="GO" id="GO:0005829">
    <property type="term" value="C:cytosol"/>
    <property type="evidence" value="ECO:0007669"/>
    <property type="project" value="TreeGrafter"/>
</dbReference>
<dbReference type="Pfam" id="PF13545">
    <property type="entry name" value="HTH_Crp_2"/>
    <property type="match status" value="1"/>
</dbReference>
<dbReference type="FunFam" id="1.10.10.10:FF:000028">
    <property type="entry name" value="Fumarate/nitrate reduction transcriptional regulator Fnr"/>
    <property type="match status" value="1"/>
</dbReference>
<proteinExistence type="predicted"/>
<dbReference type="SUPFAM" id="SSF46785">
    <property type="entry name" value="Winged helix' DNA-binding domain"/>
    <property type="match status" value="1"/>
</dbReference>
<feature type="domain" description="HTH crp-type" evidence="5">
    <location>
        <begin position="163"/>
        <end position="236"/>
    </location>
</feature>